<dbReference type="CDD" id="cd19341">
    <property type="entry name" value="Wnt_Wnt9"/>
    <property type="match status" value="1"/>
</dbReference>
<dbReference type="STRING" id="6945.B7PV27"/>
<evidence type="ECO:0000256" key="8">
    <source>
        <dbReference type="ARBA" id="ARBA00023288"/>
    </source>
</evidence>
<dbReference type="GO" id="GO:0005615">
    <property type="term" value="C:extracellular space"/>
    <property type="evidence" value="ECO:0000318"/>
    <property type="project" value="GO_Central"/>
</dbReference>
<keyword evidence="6 9" id="KW-0879">Wnt signaling pathway</keyword>
<proteinExistence type="inferred from homology"/>
<dbReference type="InterPro" id="IPR005817">
    <property type="entry name" value="Wnt"/>
</dbReference>
<evidence type="ECO:0000313" key="13">
    <source>
        <dbReference type="Proteomes" id="UP000001555"/>
    </source>
</evidence>
<dbReference type="AlphaFoldDB" id="B7PV27"/>
<dbReference type="EMBL" id="ABJB010533257">
    <property type="status" value="NOT_ANNOTATED_CDS"/>
    <property type="molecule type" value="Genomic_DNA"/>
</dbReference>
<dbReference type="GO" id="GO:0060070">
    <property type="term" value="P:canonical Wnt signaling pathway"/>
    <property type="evidence" value="ECO:0000318"/>
    <property type="project" value="GO_Central"/>
</dbReference>
<keyword evidence="13" id="KW-1185">Reference proteome</keyword>
<evidence type="ECO:0000256" key="3">
    <source>
        <dbReference type="ARBA" id="ARBA00022473"/>
    </source>
</evidence>
<dbReference type="HOGENOM" id="CLU_033039_2_0_1"/>
<keyword evidence="8" id="KW-0449">Lipoprotein</keyword>
<dbReference type="GO" id="GO:0005109">
    <property type="term" value="F:frizzled binding"/>
    <property type="evidence" value="ECO:0000318"/>
    <property type="project" value="GO_Central"/>
</dbReference>
<dbReference type="GO" id="GO:0005125">
    <property type="term" value="F:cytokine activity"/>
    <property type="evidence" value="ECO:0000318"/>
    <property type="project" value="GO_Central"/>
</dbReference>
<reference evidence="11 13" key="1">
    <citation type="submission" date="2008-03" db="EMBL/GenBank/DDBJ databases">
        <title>Annotation of Ixodes scapularis.</title>
        <authorList>
            <consortium name="Ixodes scapularis Genome Project Consortium"/>
            <person name="Caler E."/>
            <person name="Hannick L.I."/>
            <person name="Bidwell S."/>
            <person name="Joardar V."/>
            <person name="Thiagarajan M."/>
            <person name="Amedeo P."/>
            <person name="Galinsky K.J."/>
            <person name="Schobel S."/>
            <person name="Inman J."/>
            <person name="Hostetler J."/>
            <person name="Miller J."/>
            <person name="Hammond M."/>
            <person name="Megy K."/>
            <person name="Lawson D."/>
            <person name="Kodira C."/>
            <person name="Sutton G."/>
            <person name="Meyer J."/>
            <person name="Hill C.A."/>
            <person name="Birren B."/>
            <person name="Nene V."/>
            <person name="Collins F."/>
            <person name="Alarcon-Chaidez F."/>
            <person name="Wikel S."/>
            <person name="Strausberg R."/>
        </authorList>
    </citation>
    <scope>NUCLEOTIDE SEQUENCE [LARGE SCALE GENOMIC DNA]</scope>
    <source>
        <strain evidence="13">Wikel</strain>
        <strain evidence="11">Wikel colony</strain>
    </source>
</reference>
<keyword evidence="5" id="KW-0272">Extracellular matrix</keyword>
<dbReference type="Pfam" id="PF00110">
    <property type="entry name" value="wnt"/>
    <property type="match status" value="1"/>
</dbReference>
<dbReference type="EnsemblMetazoa" id="ISCW019945-RA">
    <property type="protein sequence ID" value="ISCW019945-PA"/>
    <property type="gene ID" value="ISCW019945"/>
</dbReference>
<sequence length="374" mass="42478">MRTTLPRCLVLSVCICLECNVALASFGVLSRSKPLVLDSDQNQSVKKFCQQHRKEARLRRFCSVDPGLVQAIVHGTRLTVDSCQSLFQWEPWQCDLLQDKRRHLLKKVYRETALVYALAAAGLTHSVARGCSSGRLSSRCSCNESGSRTLSATESDQNWKWGGCGDNYSFSAKFSRKLLARNKSRRPRTLRRPVDNHNLVVGIRVLRHGIRRVCKCHGLSGSCSAKTCWEELAHFPDVAKALKRKYSKAIMAQVENKPDFASTEVVSKLKKTLLTRTTQKPKWLRAVTAELQRLGRDRLVYLEESPSFCERNVLTGGMSQRRCRDHAHCEQVCCGRGHRSFSETVQERCHCRVVWCCQLECKTCTVLKYSHSCH</sequence>
<accession>B7PV27</accession>
<dbReference type="OrthoDB" id="5945655at2759"/>
<gene>
    <name evidence="11" type="ORF">IscW_ISCW019945</name>
</gene>
<dbReference type="InterPro" id="IPR043158">
    <property type="entry name" value="Wnt_C"/>
</dbReference>
<dbReference type="VEuPathDB" id="VectorBase:ISCP_034869"/>
<evidence type="ECO:0000256" key="1">
    <source>
        <dbReference type="ARBA" id="ARBA00004498"/>
    </source>
</evidence>
<dbReference type="PANTHER" id="PTHR12027">
    <property type="entry name" value="WNT RELATED"/>
    <property type="match status" value="1"/>
</dbReference>
<evidence type="ECO:0000313" key="12">
    <source>
        <dbReference type="EnsemblMetazoa" id="ISCW019945-PA"/>
    </source>
</evidence>
<keyword evidence="7" id="KW-1015">Disulfide bond</keyword>
<dbReference type="PANTHER" id="PTHR12027:SF97">
    <property type="entry name" value="PROTEIN WNT-4"/>
    <property type="match status" value="1"/>
</dbReference>
<evidence type="ECO:0000256" key="4">
    <source>
        <dbReference type="ARBA" id="ARBA00022525"/>
    </source>
</evidence>
<name>B7PV27_IXOSC</name>
<evidence type="ECO:0000256" key="7">
    <source>
        <dbReference type="ARBA" id="ARBA00023157"/>
    </source>
</evidence>
<evidence type="ECO:0000256" key="2">
    <source>
        <dbReference type="ARBA" id="ARBA00005683"/>
    </source>
</evidence>
<comment type="function">
    <text evidence="9">Ligand for members of the frizzled family of seven transmembrane receptors.</text>
</comment>
<dbReference type="SMART" id="SM00097">
    <property type="entry name" value="WNT1"/>
    <property type="match status" value="1"/>
</dbReference>
<evidence type="ECO:0000313" key="11">
    <source>
        <dbReference type="EMBL" id="EEC10449.1"/>
    </source>
</evidence>
<evidence type="ECO:0000256" key="9">
    <source>
        <dbReference type="RuleBase" id="RU003500"/>
    </source>
</evidence>
<dbReference type="EMBL" id="ABJB010698087">
    <property type="status" value="NOT_ANNOTATED_CDS"/>
    <property type="molecule type" value="Genomic_DNA"/>
</dbReference>
<feature type="signal peptide" evidence="10">
    <location>
        <begin position="1"/>
        <end position="24"/>
    </location>
</feature>
<dbReference type="InParanoid" id="B7PV27"/>
<evidence type="ECO:0000256" key="6">
    <source>
        <dbReference type="ARBA" id="ARBA00022687"/>
    </source>
</evidence>
<dbReference type="VEuPathDB" id="VectorBase:ISCI019945"/>
<keyword evidence="3 9" id="KW-0217">Developmental protein</keyword>
<evidence type="ECO:0000256" key="10">
    <source>
        <dbReference type="SAM" id="SignalP"/>
    </source>
</evidence>
<dbReference type="VEuPathDB" id="VectorBase:ISCW019945"/>
<dbReference type="InterPro" id="IPR018161">
    <property type="entry name" value="Wnt_CS"/>
</dbReference>
<keyword evidence="10" id="KW-0732">Signal</keyword>
<evidence type="ECO:0000256" key="5">
    <source>
        <dbReference type="ARBA" id="ARBA00022530"/>
    </source>
</evidence>
<organism>
    <name type="scientific">Ixodes scapularis</name>
    <name type="common">Black-legged tick</name>
    <name type="synonym">Deer tick</name>
    <dbReference type="NCBI Taxonomy" id="6945"/>
    <lineage>
        <taxon>Eukaryota</taxon>
        <taxon>Metazoa</taxon>
        <taxon>Ecdysozoa</taxon>
        <taxon>Arthropoda</taxon>
        <taxon>Chelicerata</taxon>
        <taxon>Arachnida</taxon>
        <taxon>Acari</taxon>
        <taxon>Parasitiformes</taxon>
        <taxon>Ixodida</taxon>
        <taxon>Ixodoidea</taxon>
        <taxon>Ixodidae</taxon>
        <taxon>Ixodinae</taxon>
        <taxon>Ixodes</taxon>
    </lineage>
</organism>
<dbReference type="PaxDb" id="6945-B7PV27"/>
<dbReference type="Proteomes" id="UP000001555">
    <property type="component" value="Unassembled WGS sequence"/>
</dbReference>
<feature type="chain" id="PRO_5010826393" description="Protein Wnt" evidence="10">
    <location>
        <begin position="25"/>
        <end position="374"/>
    </location>
</feature>
<dbReference type="PRINTS" id="PR01349">
    <property type="entry name" value="WNTPROTEIN"/>
</dbReference>
<dbReference type="EMBL" id="ABJB010970430">
    <property type="status" value="NOT_ANNOTATED_CDS"/>
    <property type="molecule type" value="Genomic_DNA"/>
</dbReference>
<comment type="subcellular location">
    <subcellularLocation>
        <location evidence="1 9">Secreted</location>
        <location evidence="1 9">Extracellular space</location>
        <location evidence="1 9">Extracellular matrix</location>
    </subcellularLocation>
</comment>
<protein>
    <recommendedName>
        <fullName evidence="9">Protein Wnt</fullName>
    </recommendedName>
</protein>
<dbReference type="GO" id="GO:0045165">
    <property type="term" value="P:cell fate commitment"/>
    <property type="evidence" value="ECO:0000318"/>
    <property type="project" value="GO_Central"/>
</dbReference>
<dbReference type="PROSITE" id="PS00246">
    <property type="entry name" value="WNT1"/>
    <property type="match status" value="1"/>
</dbReference>
<keyword evidence="4" id="KW-0964">Secreted</keyword>
<dbReference type="Gene3D" id="3.30.2460.20">
    <property type="match status" value="1"/>
</dbReference>
<dbReference type="GO" id="GO:0030182">
    <property type="term" value="P:neuron differentiation"/>
    <property type="evidence" value="ECO:0000318"/>
    <property type="project" value="GO_Central"/>
</dbReference>
<dbReference type="EMBL" id="ABJB010775596">
    <property type="status" value="NOT_ANNOTATED_CDS"/>
    <property type="molecule type" value="Genomic_DNA"/>
</dbReference>
<comment type="similarity">
    <text evidence="2 9">Belongs to the Wnt family.</text>
</comment>
<dbReference type="EMBL" id="DS797003">
    <property type="protein sequence ID" value="EEC10449.1"/>
    <property type="molecule type" value="Genomic_DNA"/>
</dbReference>
<reference evidence="12" key="2">
    <citation type="submission" date="2020-05" db="UniProtKB">
        <authorList>
            <consortium name="EnsemblMetazoa"/>
        </authorList>
    </citation>
    <scope>IDENTIFICATION</scope>
    <source>
        <strain evidence="12">wikel</strain>
    </source>
</reference>